<evidence type="ECO:0000259" key="1">
    <source>
        <dbReference type="Pfam" id="PF17921"/>
    </source>
</evidence>
<dbReference type="Gene3D" id="1.10.340.70">
    <property type="match status" value="1"/>
</dbReference>
<dbReference type="OrthoDB" id="3095879at2759"/>
<accession>A0A9Q3D789</accession>
<dbReference type="EMBL" id="AVOT02013841">
    <property type="protein sequence ID" value="MBW0496807.1"/>
    <property type="molecule type" value="Genomic_DNA"/>
</dbReference>
<comment type="caution">
    <text evidence="2">The sequence shown here is derived from an EMBL/GenBank/DDBJ whole genome shotgun (WGS) entry which is preliminary data.</text>
</comment>
<sequence length="164" mass="19635">MCIKRGGCTSSERILKILIKFLSNIKFKNQCFRFFRFNEKIQKEVWQDKYYKEIIKKLARGESVTDYSLELQAKLLLFKDRVFITINYEIKLDILQKHHHSPLAGDPGKYNTLKLTKRDFYWAFMHQIIKDYVSSFQQCSRNKNNHHKKFGLLKPLQTPPGTWN</sequence>
<evidence type="ECO:0000313" key="3">
    <source>
        <dbReference type="Proteomes" id="UP000765509"/>
    </source>
</evidence>
<dbReference type="InterPro" id="IPR041588">
    <property type="entry name" value="Integrase_H2C2"/>
</dbReference>
<protein>
    <recommendedName>
        <fullName evidence="1">Integrase zinc-binding domain-containing protein</fullName>
    </recommendedName>
</protein>
<gene>
    <name evidence="2" type="ORF">O181_036522</name>
</gene>
<evidence type="ECO:0000313" key="2">
    <source>
        <dbReference type="EMBL" id="MBW0496807.1"/>
    </source>
</evidence>
<dbReference type="Proteomes" id="UP000765509">
    <property type="component" value="Unassembled WGS sequence"/>
</dbReference>
<dbReference type="Pfam" id="PF17921">
    <property type="entry name" value="Integrase_H2C2"/>
    <property type="match status" value="1"/>
</dbReference>
<name>A0A9Q3D789_9BASI</name>
<feature type="domain" description="Integrase zinc-binding" evidence="1">
    <location>
        <begin position="89"/>
        <end position="144"/>
    </location>
</feature>
<dbReference type="AlphaFoldDB" id="A0A9Q3D789"/>
<keyword evidence="3" id="KW-1185">Reference proteome</keyword>
<reference evidence="2" key="1">
    <citation type="submission" date="2021-03" db="EMBL/GenBank/DDBJ databases">
        <title>Draft genome sequence of rust myrtle Austropuccinia psidii MF-1, a brazilian biotype.</title>
        <authorList>
            <person name="Quecine M.C."/>
            <person name="Pachon D.M.R."/>
            <person name="Bonatelli M.L."/>
            <person name="Correr F.H."/>
            <person name="Franceschini L.M."/>
            <person name="Leite T.F."/>
            <person name="Margarido G.R.A."/>
            <person name="Almeida C.A."/>
            <person name="Ferrarezi J.A."/>
            <person name="Labate C.A."/>
        </authorList>
    </citation>
    <scope>NUCLEOTIDE SEQUENCE</scope>
    <source>
        <strain evidence="2">MF-1</strain>
    </source>
</reference>
<organism evidence="2 3">
    <name type="scientific">Austropuccinia psidii MF-1</name>
    <dbReference type="NCBI Taxonomy" id="1389203"/>
    <lineage>
        <taxon>Eukaryota</taxon>
        <taxon>Fungi</taxon>
        <taxon>Dikarya</taxon>
        <taxon>Basidiomycota</taxon>
        <taxon>Pucciniomycotina</taxon>
        <taxon>Pucciniomycetes</taxon>
        <taxon>Pucciniales</taxon>
        <taxon>Sphaerophragmiaceae</taxon>
        <taxon>Austropuccinia</taxon>
    </lineage>
</organism>
<proteinExistence type="predicted"/>